<feature type="compositionally biased region" description="Low complexity" evidence="1">
    <location>
        <begin position="27"/>
        <end position="40"/>
    </location>
</feature>
<sequence>MILHERPASSSESQAKPKGPLPPGTPARPTGTTPAAAPGKAENDDPKAATGKGETPRADGGPATQGDTPATKGGPAASAPRPPASDASTKPPASGAKNETAPGSGKPPSGSGGSERQGVVKVIVGTRRYHSTACPLVRGAGDTGVETMTLAAAEAAGLTSCSVCQHDRQTVS</sequence>
<evidence type="ECO:0000256" key="1">
    <source>
        <dbReference type="SAM" id="MobiDB-lite"/>
    </source>
</evidence>
<feature type="compositionally biased region" description="Low complexity" evidence="1">
    <location>
        <begin position="75"/>
        <end position="88"/>
    </location>
</feature>
<dbReference type="Proteomes" id="UP000238312">
    <property type="component" value="Unassembled WGS sequence"/>
</dbReference>
<gene>
    <name evidence="2" type="ORF">B0I32_112162</name>
</gene>
<dbReference type="EMBL" id="PVNG01000012">
    <property type="protein sequence ID" value="PRX62666.1"/>
    <property type="molecule type" value="Genomic_DNA"/>
</dbReference>
<accession>A0A2T0MV52</accession>
<feature type="region of interest" description="Disordered" evidence="1">
    <location>
        <begin position="1"/>
        <end position="119"/>
    </location>
</feature>
<proteinExistence type="predicted"/>
<reference evidence="2 3" key="1">
    <citation type="submission" date="2018-03" db="EMBL/GenBank/DDBJ databases">
        <title>Genomic Encyclopedia of Type Strains, Phase III (KMG-III): the genomes of soil and plant-associated and newly described type strains.</title>
        <authorList>
            <person name="Whitman W."/>
        </authorList>
    </citation>
    <scope>NUCLEOTIDE SEQUENCE [LARGE SCALE GENOMIC DNA]</scope>
    <source>
        <strain evidence="2 3">CGMCC 4.7104</strain>
    </source>
</reference>
<protein>
    <submittedName>
        <fullName evidence="2">Uncharacterized protein</fullName>
    </submittedName>
</protein>
<dbReference type="AlphaFoldDB" id="A0A2T0MV52"/>
<name>A0A2T0MV52_9ACTN</name>
<keyword evidence="3" id="KW-1185">Reference proteome</keyword>
<evidence type="ECO:0000313" key="2">
    <source>
        <dbReference type="EMBL" id="PRX62666.1"/>
    </source>
</evidence>
<organism evidence="2 3">
    <name type="scientific">Nonomuraea fuscirosea</name>
    <dbReference type="NCBI Taxonomy" id="1291556"/>
    <lineage>
        <taxon>Bacteria</taxon>
        <taxon>Bacillati</taxon>
        <taxon>Actinomycetota</taxon>
        <taxon>Actinomycetes</taxon>
        <taxon>Streptosporangiales</taxon>
        <taxon>Streptosporangiaceae</taxon>
        <taxon>Nonomuraea</taxon>
    </lineage>
</organism>
<comment type="caution">
    <text evidence="2">The sequence shown here is derived from an EMBL/GenBank/DDBJ whole genome shotgun (WGS) entry which is preliminary data.</text>
</comment>
<evidence type="ECO:0000313" key="3">
    <source>
        <dbReference type="Proteomes" id="UP000238312"/>
    </source>
</evidence>